<dbReference type="AlphaFoldDB" id="A0A1D3JSR2"/>
<accession>A0A1D3JSR2</accession>
<reference evidence="2" key="1">
    <citation type="submission" date="2016-07" db="EMBL/GenBank/DDBJ databases">
        <authorList>
            <person name="Florea S."/>
            <person name="Webb J.S."/>
            <person name="Jaromczyk J."/>
            <person name="Schardl C.L."/>
        </authorList>
    </citation>
    <scope>NUCLEOTIDE SEQUENCE [LARGE SCALE GENOMIC DNA]</scope>
    <source>
        <strain evidence="2">1YdBTEX2</strain>
    </source>
</reference>
<protein>
    <submittedName>
        <fullName evidence="1">Baseplate assembly protein</fullName>
    </submittedName>
</protein>
<gene>
    <name evidence="1" type="ORF">PVE_R1G1256</name>
</gene>
<dbReference type="InterPro" id="IPR013046">
    <property type="entry name" value="GpV/Gp45"/>
</dbReference>
<dbReference type="Proteomes" id="UP000245431">
    <property type="component" value="Chromosome PVE_r1"/>
</dbReference>
<dbReference type="RefSeq" id="WP_017844643.1">
    <property type="nucleotide sequence ID" value="NZ_AOUH01000005.1"/>
</dbReference>
<dbReference type="EMBL" id="LT599583">
    <property type="protein sequence ID" value="SBW79143.1"/>
    <property type="molecule type" value="Genomic_DNA"/>
</dbReference>
<name>A0A1D3JSR2_PSEVE</name>
<dbReference type="Gene3D" id="2.40.50.230">
    <property type="entry name" value="Gp5 N-terminal domain"/>
    <property type="match status" value="1"/>
</dbReference>
<dbReference type="InterPro" id="IPR037026">
    <property type="entry name" value="Vgr_OB-fold_dom_sf"/>
</dbReference>
<organism evidence="1 2">
    <name type="scientific">Pseudomonas veronii 1YdBTEX2</name>
    <dbReference type="NCBI Taxonomy" id="1295141"/>
    <lineage>
        <taxon>Bacteria</taxon>
        <taxon>Pseudomonadati</taxon>
        <taxon>Pseudomonadota</taxon>
        <taxon>Gammaproteobacteria</taxon>
        <taxon>Pseudomonadales</taxon>
        <taxon>Pseudomonadaceae</taxon>
        <taxon>Pseudomonas</taxon>
    </lineage>
</organism>
<sequence>MFDALLRMQLGPIVERLAEMEAQLEDLYRRAESFCRIGVCQQVDAASNTCIVSHGDLLTPAIGFFNPSAGAQTETRIPSVGEQCLLLNYGGGEGAAQSVALFGLNSSLFPPVSSVASLTRRRHQDGTQSDYDDASHTFNWTNGPTVFNGSREQVEAKVGAATLQMSAKHITLQLGAVGVLLDAGGVHLSGPLVDHQGRVISTA</sequence>
<evidence type="ECO:0000313" key="2">
    <source>
        <dbReference type="Proteomes" id="UP000245431"/>
    </source>
</evidence>
<evidence type="ECO:0000313" key="1">
    <source>
        <dbReference type="EMBL" id="SBW79143.1"/>
    </source>
</evidence>
<dbReference type="NCBIfam" id="TIGR01644">
    <property type="entry name" value="phage_P2_V"/>
    <property type="match status" value="1"/>
</dbReference>
<proteinExistence type="predicted"/>